<dbReference type="RefSeq" id="WP_115151148.1">
    <property type="nucleotide sequence ID" value="NZ_UGPP01000001.1"/>
</dbReference>
<evidence type="ECO:0000313" key="3">
    <source>
        <dbReference type="EMBL" id="STY70580.1"/>
    </source>
</evidence>
<dbReference type="PANTHER" id="PTHR34039:SF1">
    <property type="entry name" value="UPF0102 PROTEIN YRAN"/>
    <property type="match status" value="1"/>
</dbReference>
<evidence type="ECO:0000256" key="1">
    <source>
        <dbReference type="ARBA" id="ARBA00006738"/>
    </source>
</evidence>
<dbReference type="AlphaFoldDB" id="A0A378NQA3"/>
<dbReference type="CDD" id="cd20736">
    <property type="entry name" value="PoNe_Nuclease"/>
    <property type="match status" value="1"/>
</dbReference>
<protein>
    <recommendedName>
        <fullName evidence="2">UPF0102 protein NCTC10571_00719</fullName>
    </recommendedName>
</protein>
<dbReference type="Gene3D" id="3.40.1350.10">
    <property type="match status" value="1"/>
</dbReference>
<dbReference type="EMBL" id="UGPP01000001">
    <property type="protein sequence ID" value="STY70580.1"/>
    <property type="molecule type" value="Genomic_DNA"/>
</dbReference>
<dbReference type="PANTHER" id="PTHR34039">
    <property type="entry name" value="UPF0102 PROTEIN YRAN"/>
    <property type="match status" value="1"/>
</dbReference>
<evidence type="ECO:0000256" key="2">
    <source>
        <dbReference type="HAMAP-Rule" id="MF_00048"/>
    </source>
</evidence>
<dbReference type="InterPro" id="IPR011856">
    <property type="entry name" value="tRNA_endonuc-like_dom_sf"/>
</dbReference>
<dbReference type="InterPro" id="IPR011335">
    <property type="entry name" value="Restrct_endonuc-II-like"/>
</dbReference>
<proteinExistence type="inferred from homology"/>
<accession>A0A378NQA3</accession>
<dbReference type="NCBIfam" id="TIGR00252">
    <property type="entry name" value="YraN family protein"/>
    <property type="match status" value="1"/>
</dbReference>
<name>A0A378NQA3_9FIRM</name>
<comment type="similarity">
    <text evidence="1 2">Belongs to the UPF0102 family.</text>
</comment>
<dbReference type="Proteomes" id="UP000255234">
    <property type="component" value="Unassembled WGS sequence"/>
</dbReference>
<dbReference type="SUPFAM" id="SSF52980">
    <property type="entry name" value="Restriction endonuclease-like"/>
    <property type="match status" value="1"/>
</dbReference>
<dbReference type="GO" id="GO:0003676">
    <property type="term" value="F:nucleic acid binding"/>
    <property type="evidence" value="ECO:0007669"/>
    <property type="project" value="InterPro"/>
</dbReference>
<dbReference type="Pfam" id="PF02021">
    <property type="entry name" value="UPF0102"/>
    <property type="match status" value="1"/>
</dbReference>
<dbReference type="HAMAP" id="MF_00048">
    <property type="entry name" value="UPF0102"/>
    <property type="match status" value="1"/>
</dbReference>
<reference evidence="3 4" key="1">
    <citation type="submission" date="2018-06" db="EMBL/GenBank/DDBJ databases">
        <authorList>
            <consortium name="Pathogen Informatics"/>
            <person name="Doyle S."/>
        </authorList>
    </citation>
    <scope>NUCLEOTIDE SEQUENCE [LARGE SCALE GENOMIC DNA]</scope>
    <source>
        <strain evidence="3 4">NCTC10571</strain>
    </source>
</reference>
<dbReference type="NCBIfam" id="NF009150">
    <property type="entry name" value="PRK12497.1-3"/>
    <property type="match status" value="1"/>
</dbReference>
<dbReference type="InterPro" id="IPR003509">
    <property type="entry name" value="UPF0102_YraN-like"/>
</dbReference>
<gene>
    <name evidence="3" type="ORF">NCTC10571_00719</name>
</gene>
<organism evidence="3 4">
    <name type="scientific">Megamonas hypermegale</name>
    <dbReference type="NCBI Taxonomy" id="158847"/>
    <lineage>
        <taxon>Bacteria</taxon>
        <taxon>Bacillati</taxon>
        <taxon>Bacillota</taxon>
        <taxon>Negativicutes</taxon>
        <taxon>Selenomonadales</taxon>
        <taxon>Selenomonadaceae</taxon>
        <taxon>Megamonas</taxon>
    </lineage>
</organism>
<sequence length="117" mass="13942">MKNMGLWGENKAVEFLKAKNYTILVRNYHSRFGEIDIIAKKQNTIIFVEVKTRKNTAFGFPAEFVDYQKQQKIMKTAQLYINDNFNAEFDYRFDIIEVFHYDDNKVNFNHLKGAFEL</sequence>
<evidence type="ECO:0000313" key="4">
    <source>
        <dbReference type="Proteomes" id="UP000255234"/>
    </source>
</evidence>